<evidence type="ECO:0000313" key="1">
    <source>
        <dbReference type="EMBL" id="KAI9508780.1"/>
    </source>
</evidence>
<name>A0ACC0UB38_9AGAM</name>
<protein>
    <submittedName>
        <fullName evidence="1">ESSS subunit of NADH:ubiquinone oxidoreductase</fullName>
    </submittedName>
</protein>
<reference evidence="1" key="1">
    <citation type="submission" date="2021-03" db="EMBL/GenBank/DDBJ databases">
        <title>Evolutionary priming and transition to the ectomycorrhizal habit in an iconic lineage of mushroom-forming fungi: is preadaptation a requirement?</title>
        <authorList>
            <consortium name="DOE Joint Genome Institute"/>
            <person name="Looney B.P."/>
            <person name="Miyauchi S."/>
            <person name="Morin E."/>
            <person name="Drula E."/>
            <person name="Courty P.E."/>
            <person name="Chicoki N."/>
            <person name="Fauchery L."/>
            <person name="Kohler A."/>
            <person name="Kuo A."/>
            <person name="LaButti K."/>
            <person name="Pangilinan J."/>
            <person name="Lipzen A."/>
            <person name="Riley R."/>
            <person name="Andreopoulos W."/>
            <person name="He G."/>
            <person name="Johnson J."/>
            <person name="Barry K.W."/>
            <person name="Grigoriev I.V."/>
            <person name="Nagy L."/>
            <person name="Hibbett D."/>
            <person name="Henrissat B."/>
            <person name="Matheny P.B."/>
            <person name="Labbe J."/>
            <person name="Martin A.F."/>
        </authorList>
    </citation>
    <scope>NUCLEOTIDE SEQUENCE</scope>
    <source>
        <strain evidence="1">BPL698</strain>
    </source>
</reference>
<comment type="caution">
    <text evidence="1">The sequence shown here is derived from an EMBL/GenBank/DDBJ whole genome shotgun (WGS) entry which is preliminary data.</text>
</comment>
<dbReference type="EMBL" id="JAGFNK010000079">
    <property type="protein sequence ID" value="KAI9508780.1"/>
    <property type="molecule type" value="Genomic_DNA"/>
</dbReference>
<sequence length="102" mass="11558">MLSTTPLRALRVRVYQQGGSKRFSSHGAPHYNEPTGYLFGEKPPAPGQKRVKEDWENIWYIGMFGSIGLAALLLYYKPDTSIQGWALKEAKTRMEARGEKVQ</sequence>
<keyword evidence="2" id="KW-1185">Reference proteome</keyword>
<proteinExistence type="predicted"/>
<evidence type="ECO:0000313" key="2">
    <source>
        <dbReference type="Proteomes" id="UP001207468"/>
    </source>
</evidence>
<dbReference type="Proteomes" id="UP001207468">
    <property type="component" value="Unassembled WGS sequence"/>
</dbReference>
<accession>A0ACC0UB38</accession>
<gene>
    <name evidence="1" type="ORF">F5148DRAFT_1192614</name>
</gene>
<organism evidence="1 2">
    <name type="scientific">Russula earlei</name>
    <dbReference type="NCBI Taxonomy" id="71964"/>
    <lineage>
        <taxon>Eukaryota</taxon>
        <taxon>Fungi</taxon>
        <taxon>Dikarya</taxon>
        <taxon>Basidiomycota</taxon>
        <taxon>Agaricomycotina</taxon>
        <taxon>Agaricomycetes</taxon>
        <taxon>Russulales</taxon>
        <taxon>Russulaceae</taxon>
        <taxon>Russula</taxon>
    </lineage>
</organism>